<keyword evidence="1" id="KW-0472">Membrane</keyword>
<dbReference type="EMBL" id="CP022315">
    <property type="protein sequence ID" value="ASK63381.1"/>
    <property type="molecule type" value="Genomic_DNA"/>
</dbReference>
<feature type="transmembrane region" description="Helical" evidence="1">
    <location>
        <begin position="110"/>
        <end position="127"/>
    </location>
</feature>
<dbReference type="KEGG" id="vil:CFK37_15055"/>
<gene>
    <name evidence="2" type="ORF">CFK37_15055</name>
</gene>
<evidence type="ECO:0008006" key="4">
    <source>
        <dbReference type="Google" id="ProtNLM"/>
    </source>
</evidence>
<sequence>MSNNQENLQRKKRAIPESPSRFGIKQVLRMNNVSMPWKRALGSALATSIPVLLGVLFDQLIYGVTASLGAFTYLYTSNESYKQRAKKIAVIAIAIALSMVMGTILAPYIIALSIVIGLIGITAFYVLHALRIVGPGAIFFVLVFAVATGLPIDPSAAWERGFFVLMGGYLHGLLRWSVGFSIPLNRRRMQW</sequence>
<accession>A0A220U6B6</accession>
<feature type="transmembrane region" description="Helical" evidence="1">
    <location>
        <begin position="51"/>
        <end position="76"/>
    </location>
</feature>
<proteinExistence type="predicted"/>
<reference evidence="2 3" key="1">
    <citation type="submission" date="2017-07" db="EMBL/GenBank/DDBJ databases">
        <title>Virgibacillus sp. LM2416.</title>
        <authorList>
            <person name="Tak E.J."/>
            <person name="Bae J.-W."/>
        </authorList>
    </citation>
    <scope>NUCLEOTIDE SEQUENCE [LARGE SCALE GENOMIC DNA]</scope>
    <source>
        <strain evidence="2 3">LM2416</strain>
    </source>
</reference>
<evidence type="ECO:0000313" key="3">
    <source>
        <dbReference type="Proteomes" id="UP000198312"/>
    </source>
</evidence>
<keyword evidence="3" id="KW-1185">Reference proteome</keyword>
<evidence type="ECO:0000256" key="1">
    <source>
        <dbReference type="SAM" id="Phobius"/>
    </source>
</evidence>
<keyword evidence="1" id="KW-0812">Transmembrane</keyword>
<dbReference type="Proteomes" id="UP000198312">
    <property type="component" value="Chromosome"/>
</dbReference>
<dbReference type="RefSeq" id="WP_089062640.1">
    <property type="nucleotide sequence ID" value="NZ_CP022315.1"/>
</dbReference>
<feature type="transmembrane region" description="Helical" evidence="1">
    <location>
        <begin position="162"/>
        <end position="184"/>
    </location>
</feature>
<protein>
    <recommendedName>
        <fullName evidence="4">FUSC family protein</fullName>
    </recommendedName>
</protein>
<feature type="transmembrane region" description="Helical" evidence="1">
    <location>
        <begin position="88"/>
        <end position="104"/>
    </location>
</feature>
<dbReference type="AlphaFoldDB" id="A0A220U6B6"/>
<evidence type="ECO:0000313" key="2">
    <source>
        <dbReference type="EMBL" id="ASK63381.1"/>
    </source>
</evidence>
<organism evidence="2 3">
    <name type="scientific">Virgibacillus phasianinus</name>
    <dbReference type="NCBI Taxonomy" id="2017483"/>
    <lineage>
        <taxon>Bacteria</taxon>
        <taxon>Bacillati</taxon>
        <taxon>Bacillota</taxon>
        <taxon>Bacilli</taxon>
        <taxon>Bacillales</taxon>
        <taxon>Bacillaceae</taxon>
        <taxon>Virgibacillus</taxon>
    </lineage>
</organism>
<dbReference type="OrthoDB" id="581879at2"/>
<name>A0A220U6B6_9BACI</name>
<keyword evidence="1" id="KW-1133">Transmembrane helix</keyword>
<feature type="transmembrane region" description="Helical" evidence="1">
    <location>
        <begin position="132"/>
        <end position="150"/>
    </location>
</feature>